<evidence type="ECO:0000313" key="7">
    <source>
        <dbReference type="EMBL" id="NLE31229.1"/>
    </source>
</evidence>
<dbReference type="SUPFAM" id="SSF51445">
    <property type="entry name" value="(Trans)glycosidases"/>
    <property type="match status" value="1"/>
</dbReference>
<dbReference type="InterPro" id="IPR017853">
    <property type="entry name" value="GH"/>
</dbReference>
<sequence>MKIFFKILSCLILSVILVLLSQAIKRDSVFEIKDNMSIVKLPPLEQRVLNQMTLEQKVGQLLMFGFNGLEINEDTKDLIKTRYIGGVLLLGKNISNSQQLTDLNTQLQSESQIPLLISIDQEGGVVSRIKWDKELLISQKSMGEVEDIYNLSVRKSQILKDLGINVNLAPVVEYITDRNSFLYPRVFTGTQKEVSNKAYSAMKGYADSNMISVAKHYPGHSNLSPDSHFSLPKVFISIQQWDEYIYPFTSLINQDVVDVIMVGHILYPNIDSKPSTISNIIINQKLRKDLNFQGVVITDDMLMDAIEKQGEYCDIAKQALIAGNDILLYSMYSAKPNLQRDIYDCIINSVNSEEISFEDINQKVLRILRLKIKYGLIEKSILQPAE</sequence>
<dbReference type="EMBL" id="JAAZAL010000109">
    <property type="protein sequence ID" value="NLE31229.1"/>
    <property type="molecule type" value="Genomic_DNA"/>
</dbReference>
<dbReference type="InterPro" id="IPR050226">
    <property type="entry name" value="NagZ_Beta-hexosaminidase"/>
</dbReference>
<comment type="catalytic activity">
    <reaction evidence="1">
        <text>Hydrolysis of terminal non-reducing N-acetyl-D-hexosamine residues in N-acetyl-beta-D-hexosaminides.</text>
        <dbReference type="EC" id="3.2.1.52"/>
    </reaction>
</comment>
<keyword evidence="5" id="KW-0326">Glycosidase</keyword>
<comment type="caution">
    <text evidence="7">The sequence shown here is derived from an EMBL/GenBank/DDBJ whole genome shotgun (WGS) entry which is preliminary data.</text>
</comment>
<dbReference type="Gene3D" id="3.20.20.300">
    <property type="entry name" value="Glycoside hydrolase, family 3, N-terminal domain"/>
    <property type="match status" value="1"/>
</dbReference>
<reference evidence="7 8" key="1">
    <citation type="journal article" date="2020" name="Biotechnol. Biofuels">
        <title>New insights from the biogas microbiome by comprehensive genome-resolved metagenomics of nearly 1600 species originating from multiple anaerobic digesters.</title>
        <authorList>
            <person name="Campanaro S."/>
            <person name="Treu L."/>
            <person name="Rodriguez-R L.M."/>
            <person name="Kovalovszki A."/>
            <person name="Ziels R.M."/>
            <person name="Maus I."/>
            <person name="Zhu X."/>
            <person name="Kougias P.G."/>
            <person name="Basile A."/>
            <person name="Luo G."/>
            <person name="Schluter A."/>
            <person name="Konstantinidis K.T."/>
            <person name="Angelidaki I."/>
        </authorList>
    </citation>
    <scope>NUCLEOTIDE SEQUENCE [LARGE SCALE GENOMIC DNA]</scope>
    <source>
        <strain evidence="7">AS06rmzACSIP_421</strain>
    </source>
</reference>
<organism evidence="7 8">
    <name type="scientific">Candidatus Dojkabacteria bacterium</name>
    <dbReference type="NCBI Taxonomy" id="2099670"/>
    <lineage>
        <taxon>Bacteria</taxon>
        <taxon>Candidatus Dojkabacteria</taxon>
    </lineage>
</organism>
<dbReference type="EC" id="3.2.1.52" evidence="3"/>
<evidence type="ECO:0000313" key="8">
    <source>
        <dbReference type="Proteomes" id="UP000554004"/>
    </source>
</evidence>
<evidence type="ECO:0000256" key="4">
    <source>
        <dbReference type="ARBA" id="ARBA00022801"/>
    </source>
</evidence>
<evidence type="ECO:0000256" key="2">
    <source>
        <dbReference type="ARBA" id="ARBA00005336"/>
    </source>
</evidence>
<dbReference type="PANTHER" id="PTHR30480:SF13">
    <property type="entry name" value="BETA-HEXOSAMINIDASE"/>
    <property type="match status" value="1"/>
</dbReference>
<dbReference type="GO" id="GO:0009254">
    <property type="term" value="P:peptidoglycan turnover"/>
    <property type="evidence" value="ECO:0007669"/>
    <property type="project" value="TreeGrafter"/>
</dbReference>
<dbReference type="GO" id="GO:0005975">
    <property type="term" value="P:carbohydrate metabolic process"/>
    <property type="evidence" value="ECO:0007669"/>
    <property type="project" value="InterPro"/>
</dbReference>
<dbReference type="Proteomes" id="UP000554004">
    <property type="component" value="Unassembled WGS sequence"/>
</dbReference>
<dbReference type="PANTHER" id="PTHR30480">
    <property type="entry name" value="BETA-HEXOSAMINIDASE-RELATED"/>
    <property type="match status" value="1"/>
</dbReference>
<comment type="similarity">
    <text evidence="2">Belongs to the glycosyl hydrolase 3 family.</text>
</comment>
<protein>
    <recommendedName>
        <fullName evidence="3">beta-N-acetylhexosaminidase</fullName>
        <ecNumber evidence="3">3.2.1.52</ecNumber>
    </recommendedName>
</protein>
<name>A0A847ETT7_9BACT</name>
<dbReference type="Pfam" id="PF00933">
    <property type="entry name" value="Glyco_hydro_3"/>
    <property type="match status" value="1"/>
</dbReference>
<dbReference type="InterPro" id="IPR001764">
    <property type="entry name" value="Glyco_hydro_3_N"/>
</dbReference>
<feature type="domain" description="Glycoside hydrolase family 3 N-terminal" evidence="6">
    <location>
        <begin position="53"/>
        <end position="370"/>
    </location>
</feature>
<dbReference type="AlphaFoldDB" id="A0A847ETT7"/>
<keyword evidence="4 7" id="KW-0378">Hydrolase</keyword>
<evidence type="ECO:0000259" key="6">
    <source>
        <dbReference type="Pfam" id="PF00933"/>
    </source>
</evidence>
<evidence type="ECO:0000256" key="5">
    <source>
        <dbReference type="ARBA" id="ARBA00023295"/>
    </source>
</evidence>
<evidence type="ECO:0000256" key="3">
    <source>
        <dbReference type="ARBA" id="ARBA00012663"/>
    </source>
</evidence>
<proteinExistence type="inferred from homology"/>
<accession>A0A847ETT7</accession>
<dbReference type="InterPro" id="IPR036962">
    <property type="entry name" value="Glyco_hydro_3_N_sf"/>
</dbReference>
<evidence type="ECO:0000256" key="1">
    <source>
        <dbReference type="ARBA" id="ARBA00001231"/>
    </source>
</evidence>
<dbReference type="GO" id="GO:0004563">
    <property type="term" value="F:beta-N-acetylhexosaminidase activity"/>
    <property type="evidence" value="ECO:0007669"/>
    <property type="project" value="UniProtKB-EC"/>
</dbReference>
<gene>
    <name evidence="7" type="ORF">GX618_03065</name>
</gene>